<keyword evidence="5" id="KW-0964">Secreted</keyword>
<evidence type="ECO:0000259" key="7">
    <source>
        <dbReference type="Pfam" id="PF07195"/>
    </source>
</evidence>
<evidence type="ECO:0000259" key="6">
    <source>
        <dbReference type="Pfam" id="PF02465"/>
    </source>
</evidence>
<evidence type="ECO:0000313" key="9">
    <source>
        <dbReference type="Proteomes" id="UP000197290"/>
    </source>
</evidence>
<comment type="subcellular location">
    <subcellularLocation>
        <location evidence="5">Secreted</location>
    </subcellularLocation>
    <subcellularLocation>
        <location evidence="5">Bacterial flagellum</location>
    </subcellularLocation>
</comment>
<dbReference type="InterPro" id="IPR003481">
    <property type="entry name" value="FliD_N"/>
</dbReference>
<feature type="domain" description="Flagellar hook-associated protein 2 N-terminal" evidence="6">
    <location>
        <begin position="33"/>
        <end position="131"/>
    </location>
</feature>
<comment type="subunit">
    <text evidence="2 5">Homopentamer.</text>
</comment>
<reference evidence="8 9" key="1">
    <citation type="submission" date="2017-03" db="EMBL/GenBank/DDBJ databases">
        <title>Genome sequence of Sphingomonas dokdonensis DSM 21029.</title>
        <authorList>
            <person name="Poehlein A."/>
            <person name="Wuebbeler J.H."/>
            <person name="Steinbuechel A."/>
            <person name="Daniel R."/>
        </authorList>
    </citation>
    <scope>NUCLEOTIDE SEQUENCE [LARGE SCALE GENOMIC DNA]</scope>
    <source>
        <strain evidence="8 9">DSM 21029</strain>
    </source>
</reference>
<evidence type="ECO:0000256" key="2">
    <source>
        <dbReference type="ARBA" id="ARBA00011255"/>
    </source>
</evidence>
<dbReference type="PANTHER" id="PTHR30288">
    <property type="entry name" value="FLAGELLAR CAP/ASSEMBLY PROTEIN FLID"/>
    <property type="match status" value="1"/>
</dbReference>
<dbReference type="GO" id="GO:0009424">
    <property type="term" value="C:bacterial-type flagellum hook"/>
    <property type="evidence" value="ECO:0007669"/>
    <property type="project" value="UniProtKB-UniRule"/>
</dbReference>
<dbReference type="AlphaFoldDB" id="A0A245ZND9"/>
<dbReference type="Proteomes" id="UP000197290">
    <property type="component" value="Unassembled WGS sequence"/>
</dbReference>
<dbReference type="EMBL" id="NBBI01000002">
    <property type="protein sequence ID" value="OWK31264.1"/>
    <property type="molecule type" value="Genomic_DNA"/>
</dbReference>
<dbReference type="GO" id="GO:0009421">
    <property type="term" value="C:bacterial-type flagellum filament cap"/>
    <property type="evidence" value="ECO:0007669"/>
    <property type="project" value="InterPro"/>
</dbReference>
<keyword evidence="3" id="KW-0175">Coiled coil</keyword>
<keyword evidence="4 5" id="KW-0975">Bacterial flagellum</keyword>
<accession>A0A245ZND9</accession>
<keyword evidence="8" id="KW-0969">Cilium</keyword>
<comment type="similarity">
    <text evidence="1 5">Belongs to the FliD family.</text>
</comment>
<keyword evidence="9" id="KW-1185">Reference proteome</keyword>
<keyword evidence="8" id="KW-0282">Flagellum</keyword>
<sequence>MTDVSSTSAAGTTTTSVTKSAASALLTSLNTGSGVDTDALVTGLVQAQFASKNAALTAKSDKLTAQLSGVSTLKSAITDFAAALDTLVKGGTLQSQPVSSNASVLTATPISGAKLTGMTASIRVDRLATAQTAVSVNSVASKSEVIGSGTFTLKLGTASYDAGGAMTGITGTDADGDGAEDTIAIDITDGSLTSIAAAINKKQAGVTASVVTDADGRAFLSLRGETGSAKAFTLEATSDPSGTLSQFNVGPNAAGMNVTGKAGNAVLSVDGITVERASNSISDLVEGVKLDLTGTSTTPVSLSSSVPTKALTSAVEDFVYTYNLLLGELQKQTDPITGDLRGDTGAQNMMRSLKGLSLRDLLPGGAADQPRTLAQLGVLTNRDGTLSVNSATLSKAIADHPGAIEAMFSNSSDGSGVLSALNSIKLNATSTLYGLGASATRYNQAKSDLTEQQDRLTTQQEKMTTRLTQQFASMNARVAAYKSTQTFMENQIKAWTNGNN</sequence>
<dbReference type="PANTHER" id="PTHR30288:SF0">
    <property type="entry name" value="FLAGELLAR HOOK-ASSOCIATED PROTEIN 2"/>
    <property type="match status" value="1"/>
</dbReference>
<gene>
    <name evidence="8" type="primary">fliD</name>
    <name evidence="8" type="ORF">SPDO_12710</name>
</gene>
<proteinExistence type="inferred from homology"/>
<comment type="function">
    <text evidence="5">Required for morphogenesis and for the elongation of the flagellar filament by facilitating polymerization of the flagellin monomers at the tip of growing filament. Forms a capping structure, which prevents flagellin subunits (transported through the central channel of the flagellum) from leaking out without polymerization at the distal end.</text>
</comment>
<comment type="caution">
    <text evidence="8">The sequence shown here is derived from an EMBL/GenBank/DDBJ whole genome shotgun (WGS) entry which is preliminary data.</text>
</comment>
<evidence type="ECO:0000256" key="5">
    <source>
        <dbReference type="RuleBase" id="RU362066"/>
    </source>
</evidence>
<dbReference type="Pfam" id="PF02465">
    <property type="entry name" value="FliD_N"/>
    <property type="match status" value="1"/>
</dbReference>
<evidence type="ECO:0000256" key="1">
    <source>
        <dbReference type="ARBA" id="ARBA00009764"/>
    </source>
</evidence>
<dbReference type="InterPro" id="IPR040026">
    <property type="entry name" value="FliD"/>
</dbReference>
<dbReference type="RefSeq" id="WP_088366627.1">
    <property type="nucleotide sequence ID" value="NZ_NBBI01000002.1"/>
</dbReference>
<evidence type="ECO:0000313" key="8">
    <source>
        <dbReference type="EMBL" id="OWK31264.1"/>
    </source>
</evidence>
<dbReference type="GO" id="GO:0071973">
    <property type="term" value="P:bacterial-type flagellum-dependent cell motility"/>
    <property type="evidence" value="ECO:0007669"/>
    <property type="project" value="TreeGrafter"/>
</dbReference>
<protein>
    <recommendedName>
        <fullName evidence="5">Flagellar hook-associated protein 2</fullName>
        <shortName evidence="5">HAP2</shortName>
    </recommendedName>
    <alternativeName>
        <fullName evidence="5">Flagellar cap protein</fullName>
    </alternativeName>
</protein>
<name>A0A245ZND9_9SPHN</name>
<dbReference type="Pfam" id="PF07195">
    <property type="entry name" value="FliD_C"/>
    <property type="match status" value="1"/>
</dbReference>
<dbReference type="GO" id="GO:0005576">
    <property type="term" value="C:extracellular region"/>
    <property type="evidence" value="ECO:0007669"/>
    <property type="project" value="UniProtKB-SubCell"/>
</dbReference>
<keyword evidence="8" id="KW-0966">Cell projection</keyword>
<organism evidence="8 9">
    <name type="scientific">Sphingomonas dokdonensis</name>
    <dbReference type="NCBI Taxonomy" id="344880"/>
    <lineage>
        <taxon>Bacteria</taxon>
        <taxon>Pseudomonadati</taxon>
        <taxon>Pseudomonadota</taxon>
        <taxon>Alphaproteobacteria</taxon>
        <taxon>Sphingomonadales</taxon>
        <taxon>Sphingomonadaceae</taxon>
        <taxon>Sphingomonas</taxon>
    </lineage>
</organism>
<evidence type="ECO:0000256" key="4">
    <source>
        <dbReference type="ARBA" id="ARBA00023143"/>
    </source>
</evidence>
<dbReference type="InterPro" id="IPR010809">
    <property type="entry name" value="FliD_C"/>
</dbReference>
<dbReference type="GO" id="GO:0007155">
    <property type="term" value="P:cell adhesion"/>
    <property type="evidence" value="ECO:0007669"/>
    <property type="project" value="InterPro"/>
</dbReference>
<evidence type="ECO:0000256" key="3">
    <source>
        <dbReference type="ARBA" id="ARBA00023054"/>
    </source>
</evidence>
<feature type="domain" description="Flagellar hook-associated protein 2 C-terminal" evidence="7">
    <location>
        <begin position="262"/>
        <end position="481"/>
    </location>
</feature>
<dbReference type="OrthoDB" id="7388356at2"/>